<dbReference type="PROSITE" id="PS50157">
    <property type="entry name" value="ZINC_FINGER_C2H2_2"/>
    <property type="match status" value="1"/>
</dbReference>
<organism evidence="4 5">
    <name type="scientific">Strongylocentrotus purpuratus</name>
    <name type="common">Purple sea urchin</name>
    <dbReference type="NCBI Taxonomy" id="7668"/>
    <lineage>
        <taxon>Eukaryota</taxon>
        <taxon>Metazoa</taxon>
        <taxon>Echinodermata</taxon>
        <taxon>Eleutherozoa</taxon>
        <taxon>Echinozoa</taxon>
        <taxon>Echinoidea</taxon>
        <taxon>Euechinoidea</taxon>
        <taxon>Echinacea</taxon>
        <taxon>Camarodonta</taxon>
        <taxon>Echinidea</taxon>
        <taxon>Strongylocentrotidae</taxon>
        <taxon>Strongylocentrotus</taxon>
    </lineage>
</organism>
<dbReference type="EnsemblMetazoa" id="XM_030982035">
    <property type="protein sequence ID" value="XP_030837895"/>
    <property type="gene ID" value="LOC115922679"/>
</dbReference>
<evidence type="ECO:0000313" key="5">
    <source>
        <dbReference type="Proteomes" id="UP000007110"/>
    </source>
</evidence>
<dbReference type="GeneID" id="115922679"/>
<reference evidence="4" key="2">
    <citation type="submission" date="2021-01" db="UniProtKB">
        <authorList>
            <consortium name="EnsemblMetazoa"/>
        </authorList>
    </citation>
    <scope>IDENTIFICATION</scope>
</reference>
<feature type="compositionally biased region" description="Basic and acidic residues" evidence="2">
    <location>
        <begin position="60"/>
        <end position="114"/>
    </location>
</feature>
<dbReference type="Gene3D" id="3.30.160.60">
    <property type="entry name" value="Classic Zinc Finger"/>
    <property type="match status" value="1"/>
</dbReference>
<evidence type="ECO:0000259" key="3">
    <source>
        <dbReference type="PROSITE" id="PS50157"/>
    </source>
</evidence>
<evidence type="ECO:0000256" key="1">
    <source>
        <dbReference type="PROSITE-ProRule" id="PRU00042"/>
    </source>
</evidence>
<dbReference type="RefSeq" id="XP_030837895.1">
    <property type="nucleotide sequence ID" value="XM_030982035.1"/>
</dbReference>
<reference evidence="5" key="1">
    <citation type="submission" date="2015-02" db="EMBL/GenBank/DDBJ databases">
        <title>Genome sequencing for Strongylocentrotus purpuratus.</title>
        <authorList>
            <person name="Murali S."/>
            <person name="Liu Y."/>
            <person name="Vee V."/>
            <person name="English A."/>
            <person name="Wang M."/>
            <person name="Skinner E."/>
            <person name="Han Y."/>
            <person name="Muzny D.M."/>
            <person name="Worley K.C."/>
            <person name="Gibbs R.A."/>
        </authorList>
    </citation>
    <scope>NUCLEOTIDE SEQUENCE</scope>
</reference>
<feature type="domain" description="C2H2-type" evidence="3">
    <location>
        <begin position="17"/>
        <end position="45"/>
    </location>
</feature>
<keyword evidence="1" id="KW-0479">Metal-binding</keyword>
<dbReference type="PROSITE" id="PS00028">
    <property type="entry name" value="ZINC_FINGER_C2H2_1"/>
    <property type="match status" value="1"/>
</dbReference>
<dbReference type="SUPFAM" id="SSF57667">
    <property type="entry name" value="beta-beta-alpha zinc fingers"/>
    <property type="match status" value="1"/>
</dbReference>
<dbReference type="GO" id="GO:0008270">
    <property type="term" value="F:zinc ion binding"/>
    <property type="evidence" value="ECO:0007669"/>
    <property type="project" value="UniProtKB-KW"/>
</dbReference>
<dbReference type="InterPro" id="IPR036236">
    <property type="entry name" value="Znf_C2H2_sf"/>
</dbReference>
<evidence type="ECO:0000256" key="2">
    <source>
        <dbReference type="SAM" id="MobiDB-lite"/>
    </source>
</evidence>
<dbReference type="KEGG" id="spu:115922679"/>
<keyword evidence="1" id="KW-0862">Zinc</keyword>
<keyword evidence="1" id="KW-0863">Zinc-finger</keyword>
<dbReference type="OrthoDB" id="3561125at2759"/>
<keyword evidence="5" id="KW-1185">Reference proteome</keyword>
<name>A0A7M7NKC6_STRPU</name>
<feature type="compositionally biased region" description="Low complexity" evidence="2">
    <location>
        <begin position="157"/>
        <end position="166"/>
    </location>
</feature>
<dbReference type="InterPro" id="IPR013087">
    <property type="entry name" value="Znf_C2H2_type"/>
</dbReference>
<proteinExistence type="predicted"/>
<dbReference type="Proteomes" id="UP000007110">
    <property type="component" value="Unassembled WGS sequence"/>
</dbReference>
<protein>
    <recommendedName>
        <fullName evidence="3">C2H2-type domain-containing protein</fullName>
    </recommendedName>
</protein>
<evidence type="ECO:0000313" key="4">
    <source>
        <dbReference type="EnsemblMetazoa" id="XP_030837895"/>
    </source>
</evidence>
<feature type="region of interest" description="Disordered" evidence="2">
    <location>
        <begin position="59"/>
        <end position="186"/>
    </location>
</feature>
<sequence>MSEEWKKPEDLDGDRLYKCRECLSTFLYHRSLMRHIGENHRDGSRKWNCKTCDYSSTRRGNYERHVDGHRKDEQRTVSRRESSKEREPVGRGGERAKSPDRCCPETKRDDRDQPQENNTAIISVHPTPVPSIDSSRDARGKPLAMLKRAASQDEVVSSSSSASTSSEEAESGGEGATGNARTDRPVFKKARVEKRITTTFTIEGRVVRTRKTKEFFDRFILV</sequence>
<accession>A0A7M7NKC6</accession>
<dbReference type="AlphaFoldDB" id="A0A7M7NKC6"/>
<dbReference type="InParanoid" id="A0A7M7NKC6"/>
<dbReference type="SMART" id="SM00355">
    <property type="entry name" value="ZnF_C2H2"/>
    <property type="match status" value="2"/>
</dbReference>